<dbReference type="InterPro" id="IPR017937">
    <property type="entry name" value="Thioredoxin_CS"/>
</dbReference>
<proteinExistence type="predicted"/>
<evidence type="ECO:0000259" key="3">
    <source>
        <dbReference type="PROSITE" id="PS51352"/>
    </source>
</evidence>
<gene>
    <name evidence="4" type="ORF">Mucpa_0320</name>
</gene>
<feature type="chain" id="PRO_5003558563" evidence="2">
    <location>
        <begin position="22"/>
        <end position="501"/>
    </location>
</feature>
<dbReference type="PROSITE" id="PS00194">
    <property type="entry name" value="THIOREDOXIN_1"/>
    <property type="match status" value="1"/>
</dbReference>
<dbReference type="HOGENOM" id="CLU_028105_0_0_10"/>
<sequence>MSNKKALIIAGSIFFLSVAFHHQSVAQLATPADSTKKYLNRLVASGSPSDKIALNQQLQQLAASNNEADMILAANYYYRLKNARAADSISKEQVRKFPEGMQARNLDQQAIYNEKGAANMEMAYQKWIKKFPPQKFPSLPLGEDRVIYDYARSSIAVAYAKEKNTPKAIYYAGLLEADFWKGNGYSGLAEVFYKNGDLANADIFVKKALESAATFTDGKKGDSNAAKFAASGYPNLCSTYAKILYDEKKYAESLKYLEMAVKSSAEPSPDINFRYAQTLMALNRNQEAFDKMDAAVKSGKANQEMSDLFKTLYIKVKGSDTGFGAYEAAIKKGITENLQKKLNKEMVDEPAAQFTLTDLKGNQVSLADLKGKVVVLDFWATWCGPCKASFPAMQMAVNKYQNDPKVKFLFIHTWEKSATPVDDAKAFIASMKYNFDVLMDLKDPETKENKVVSSYKVYGIPAKFVIDTNGKIRFKLTGFDGSKEAAVEEVSMMIEMAKSKS</sequence>
<feature type="domain" description="Thioredoxin" evidence="3">
    <location>
        <begin position="345"/>
        <end position="499"/>
    </location>
</feature>
<accession>H1YGG4</accession>
<keyword evidence="1" id="KW-0676">Redox-active center</keyword>
<dbReference type="InterPro" id="IPR050553">
    <property type="entry name" value="Thioredoxin_ResA/DsbE_sf"/>
</dbReference>
<evidence type="ECO:0000313" key="5">
    <source>
        <dbReference type="Proteomes" id="UP000002774"/>
    </source>
</evidence>
<keyword evidence="5" id="KW-1185">Reference proteome</keyword>
<evidence type="ECO:0000256" key="2">
    <source>
        <dbReference type="SAM" id="SignalP"/>
    </source>
</evidence>
<dbReference type="eggNOG" id="COG0526">
    <property type="taxonomic scope" value="Bacteria"/>
</dbReference>
<dbReference type="OrthoDB" id="634996at2"/>
<name>H1YGG4_9SPHI</name>
<reference evidence="4" key="1">
    <citation type="submission" date="2011-09" db="EMBL/GenBank/DDBJ databases">
        <title>The permanent draft genome of Mucilaginibacter paludis DSM 18603.</title>
        <authorList>
            <consortium name="US DOE Joint Genome Institute (JGI-PGF)"/>
            <person name="Lucas S."/>
            <person name="Han J."/>
            <person name="Lapidus A."/>
            <person name="Bruce D."/>
            <person name="Goodwin L."/>
            <person name="Pitluck S."/>
            <person name="Peters L."/>
            <person name="Kyrpides N."/>
            <person name="Mavromatis K."/>
            <person name="Ivanova N."/>
            <person name="Mikhailova N."/>
            <person name="Held B."/>
            <person name="Detter J.C."/>
            <person name="Tapia R."/>
            <person name="Han C."/>
            <person name="Land M."/>
            <person name="Hauser L."/>
            <person name="Markowitz V."/>
            <person name="Cheng J.-F."/>
            <person name="Hugenholtz P."/>
            <person name="Woyke T."/>
            <person name="Wu D."/>
            <person name="Tindall B."/>
            <person name="Brambilla E."/>
            <person name="Klenk H.-P."/>
            <person name="Eisen J.A."/>
        </authorList>
    </citation>
    <scope>NUCLEOTIDE SEQUENCE [LARGE SCALE GENOMIC DNA]</scope>
    <source>
        <strain evidence="4">DSM 18603</strain>
    </source>
</reference>
<evidence type="ECO:0000313" key="4">
    <source>
        <dbReference type="EMBL" id="EHQ24516.1"/>
    </source>
</evidence>
<dbReference type="SUPFAM" id="SSF48452">
    <property type="entry name" value="TPR-like"/>
    <property type="match status" value="1"/>
</dbReference>
<keyword evidence="2" id="KW-0732">Signal</keyword>
<dbReference type="PANTHER" id="PTHR42852:SF13">
    <property type="entry name" value="PROTEIN DIPZ"/>
    <property type="match status" value="1"/>
</dbReference>
<dbReference type="EMBL" id="CM001403">
    <property type="protein sequence ID" value="EHQ24516.1"/>
    <property type="molecule type" value="Genomic_DNA"/>
</dbReference>
<dbReference type="PANTHER" id="PTHR42852">
    <property type="entry name" value="THIOL:DISULFIDE INTERCHANGE PROTEIN DSBE"/>
    <property type="match status" value="1"/>
</dbReference>
<dbReference type="PROSITE" id="PS51352">
    <property type="entry name" value="THIOREDOXIN_2"/>
    <property type="match status" value="1"/>
</dbReference>
<dbReference type="GO" id="GO:0016209">
    <property type="term" value="F:antioxidant activity"/>
    <property type="evidence" value="ECO:0007669"/>
    <property type="project" value="InterPro"/>
</dbReference>
<dbReference type="GO" id="GO:0016491">
    <property type="term" value="F:oxidoreductase activity"/>
    <property type="evidence" value="ECO:0007669"/>
    <property type="project" value="InterPro"/>
</dbReference>
<organism evidence="4 5">
    <name type="scientific">Mucilaginibacter paludis DSM 18603</name>
    <dbReference type="NCBI Taxonomy" id="714943"/>
    <lineage>
        <taxon>Bacteria</taxon>
        <taxon>Pseudomonadati</taxon>
        <taxon>Bacteroidota</taxon>
        <taxon>Sphingobacteriia</taxon>
        <taxon>Sphingobacteriales</taxon>
        <taxon>Sphingobacteriaceae</taxon>
        <taxon>Mucilaginibacter</taxon>
    </lineage>
</organism>
<dbReference type="STRING" id="714943.Mucpa_0320"/>
<dbReference type="CDD" id="cd02966">
    <property type="entry name" value="TlpA_like_family"/>
    <property type="match status" value="1"/>
</dbReference>
<dbReference type="RefSeq" id="WP_008504062.1">
    <property type="nucleotide sequence ID" value="NZ_CM001403.1"/>
</dbReference>
<feature type="signal peptide" evidence="2">
    <location>
        <begin position="1"/>
        <end position="21"/>
    </location>
</feature>
<dbReference type="InterPro" id="IPR013766">
    <property type="entry name" value="Thioredoxin_domain"/>
</dbReference>
<dbReference type="SUPFAM" id="SSF52833">
    <property type="entry name" value="Thioredoxin-like"/>
    <property type="match status" value="1"/>
</dbReference>
<protein>
    <submittedName>
        <fullName evidence="4">Alkyl hydroperoxide reductase/ Thiol specific antioxidant/ Mal allergen</fullName>
    </submittedName>
</protein>
<dbReference type="Pfam" id="PF00578">
    <property type="entry name" value="AhpC-TSA"/>
    <property type="match status" value="1"/>
</dbReference>
<dbReference type="Gene3D" id="1.25.40.10">
    <property type="entry name" value="Tetratricopeptide repeat domain"/>
    <property type="match status" value="1"/>
</dbReference>
<dbReference type="Gene3D" id="3.40.30.10">
    <property type="entry name" value="Glutaredoxin"/>
    <property type="match status" value="1"/>
</dbReference>
<dbReference type="InterPro" id="IPR000866">
    <property type="entry name" value="AhpC/TSA"/>
</dbReference>
<dbReference type="AlphaFoldDB" id="H1YGG4"/>
<evidence type="ECO:0000256" key="1">
    <source>
        <dbReference type="ARBA" id="ARBA00023284"/>
    </source>
</evidence>
<dbReference type="InterPro" id="IPR011990">
    <property type="entry name" value="TPR-like_helical_dom_sf"/>
</dbReference>
<dbReference type="GO" id="GO:0006950">
    <property type="term" value="P:response to stress"/>
    <property type="evidence" value="ECO:0007669"/>
    <property type="project" value="UniProtKB-ARBA"/>
</dbReference>
<dbReference type="Proteomes" id="UP000002774">
    <property type="component" value="Chromosome"/>
</dbReference>
<dbReference type="InterPro" id="IPR036249">
    <property type="entry name" value="Thioredoxin-like_sf"/>
</dbReference>